<protein>
    <recommendedName>
        <fullName evidence="1">Knr4/Smi1-like domain-containing protein</fullName>
    </recommendedName>
</protein>
<feature type="domain" description="Knr4/Smi1-like" evidence="1">
    <location>
        <begin position="142"/>
        <end position="271"/>
    </location>
</feature>
<dbReference type="Gene3D" id="3.40.1580.10">
    <property type="entry name" value="SMI1/KNR4-like"/>
    <property type="match status" value="1"/>
</dbReference>
<dbReference type="SUPFAM" id="SSF160631">
    <property type="entry name" value="SMI1/KNR4-like"/>
    <property type="match status" value="1"/>
</dbReference>
<accession>A0A8J7GX20</accession>
<dbReference type="Pfam" id="PF14414">
    <property type="entry name" value="WHH"/>
    <property type="match status" value="1"/>
</dbReference>
<keyword evidence="3" id="KW-1185">Reference proteome</keyword>
<dbReference type="InterPro" id="IPR032869">
    <property type="entry name" value="WHH_dom_containing"/>
</dbReference>
<name>A0A8J7GX20_9ACTN</name>
<organism evidence="2 3">
    <name type="scientific">Longispora fulva</name>
    <dbReference type="NCBI Taxonomy" id="619741"/>
    <lineage>
        <taxon>Bacteria</taxon>
        <taxon>Bacillati</taxon>
        <taxon>Actinomycetota</taxon>
        <taxon>Actinomycetes</taxon>
        <taxon>Micromonosporales</taxon>
        <taxon>Micromonosporaceae</taxon>
        <taxon>Longispora</taxon>
    </lineage>
</organism>
<reference evidence="2" key="1">
    <citation type="submission" date="2020-11" db="EMBL/GenBank/DDBJ databases">
        <title>Sequencing the genomes of 1000 actinobacteria strains.</title>
        <authorList>
            <person name="Klenk H.-P."/>
        </authorList>
    </citation>
    <scope>NUCLEOTIDE SEQUENCE</scope>
    <source>
        <strain evidence="2">DSM 45356</strain>
    </source>
</reference>
<comment type="caution">
    <text evidence="2">The sequence shown here is derived from an EMBL/GenBank/DDBJ whole genome shotgun (WGS) entry which is preliminary data.</text>
</comment>
<dbReference type="Pfam" id="PF09346">
    <property type="entry name" value="SMI1_KNR4"/>
    <property type="match status" value="1"/>
</dbReference>
<proteinExistence type="predicted"/>
<sequence length="340" mass="37236">MQIIHPGSPVLRIRYRQGVFVAPTGLPDWLLYARVIVELPATPDDLTRDELRVLRVLAANEAMVAAGDPLWEFTRADYAARTPPGWTWAHLRGGQLALVPADLHGSYRHIGGMNLTRGTAPGRGLLGEAVEQRVPTRVAERVSEAAMTSVEDHLGYQLPPRYRAFLLDTNGAGPTEPAVHAEHGFVLDQPLFGLARPDRQQDLVYANAWLADRFTPDFLAIGYVQGGMLAVRARGEDADSIWYFDDDDPRDDQAFTAAEVSASLLSRIADSVDDLWTELTLPPTDLVDAVDEWTRAGLVREVRQPAQGGWLPASMRAPWQTDGTVGEGADLLALFDAGVV</sequence>
<evidence type="ECO:0000259" key="1">
    <source>
        <dbReference type="Pfam" id="PF09346"/>
    </source>
</evidence>
<evidence type="ECO:0000313" key="2">
    <source>
        <dbReference type="EMBL" id="MBG6140564.1"/>
    </source>
</evidence>
<dbReference type="InterPro" id="IPR037883">
    <property type="entry name" value="Knr4/Smi1-like_sf"/>
</dbReference>
<dbReference type="AlphaFoldDB" id="A0A8J7GX20"/>
<dbReference type="InterPro" id="IPR018958">
    <property type="entry name" value="Knr4/Smi1-like_dom"/>
</dbReference>
<dbReference type="EMBL" id="JADOUF010000001">
    <property type="protein sequence ID" value="MBG6140564.1"/>
    <property type="molecule type" value="Genomic_DNA"/>
</dbReference>
<evidence type="ECO:0000313" key="3">
    <source>
        <dbReference type="Proteomes" id="UP000622552"/>
    </source>
</evidence>
<gene>
    <name evidence="2" type="ORF">IW245_006758</name>
</gene>
<dbReference type="RefSeq" id="WP_197007096.1">
    <property type="nucleotide sequence ID" value="NZ_BONS01000005.1"/>
</dbReference>
<dbReference type="Proteomes" id="UP000622552">
    <property type="component" value="Unassembled WGS sequence"/>
</dbReference>